<evidence type="ECO:0000256" key="1">
    <source>
        <dbReference type="SAM" id="MobiDB-lite"/>
    </source>
</evidence>
<proteinExistence type="predicted"/>
<feature type="signal peptide" evidence="3">
    <location>
        <begin position="1"/>
        <end position="30"/>
    </location>
</feature>
<keyword evidence="2" id="KW-0812">Transmembrane</keyword>
<dbReference type="AlphaFoldDB" id="A0A161W3W1"/>
<evidence type="ECO:0000313" key="4">
    <source>
        <dbReference type="EMBL" id="KZL65903.1"/>
    </source>
</evidence>
<feature type="compositionally biased region" description="Polar residues" evidence="1">
    <location>
        <begin position="188"/>
        <end position="197"/>
    </location>
</feature>
<evidence type="ECO:0000313" key="5">
    <source>
        <dbReference type="Proteomes" id="UP000076552"/>
    </source>
</evidence>
<keyword evidence="2" id="KW-0472">Membrane</keyword>
<name>A0A161W3W1_9PEZI</name>
<feature type="compositionally biased region" description="Basic and acidic residues" evidence="1">
    <location>
        <begin position="253"/>
        <end position="264"/>
    </location>
</feature>
<protein>
    <submittedName>
        <fullName evidence="4">Uncharacterized protein</fullName>
    </submittedName>
</protein>
<organism evidence="4 5">
    <name type="scientific">Colletotrichum tofieldiae</name>
    <dbReference type="NCBI Taxonomy" id="708197"/>
    <lineage>
        <taxon>Eukaryota</taxon>
        <taxon>Fungi</taxon>
        <taxon>Dikarya</taxon>
        <taxon>Ascomycota</taxon>
        <taxon>Pezizomycotina</taxon>
        <taxon>Sordariomycetes</taxon>
        <taxon>Hypocreomycetidae</taxon>
        <taxon>Glomerellales</taxon>
        <taxon>Glomerellaceae</taxon>
        <taxon>Colletotrichum</taxon>
        <taxon>Colletotrichum spaethianum species complex</taxon>
    </lineage>
</organism>
<comment type="caution">
    <text evidence="4">The sequence shown here is derived from an EMBL/GenBank/DDBJ whole genome shotgun (WGS) entry which is preliminary data.</text>
</comment>
<keyword evidence="2" id="KW-1133">Transmembrane helix</keyword>
<accession>A0A161W3W1</accession>
<evidence type="ECO:0000256" key="2">
    <source>
        <dbReference type="SAM" id="Phobius"/>
    </source>
</evidence>
<sequence>MAPRLNVGSCRLTAHLVLGTLLIAPRAVYSQDCNYVGGFSLRFPFASCPWDFPVQCPGLGPQSLCCPSGLSCVGNDTYIGNWCCSGSEDCERVAIAYAKCPSPDLSLWTTNNTGDFDNKLDAGAWCCKSGYKGVYMNDVSLASYQCTATTVTSLLPSYYWAESLSPTPCSVTATPTATPSTTGYGTAFPTNTNSTNAGAPGGEQNSSGMSGGAIAGASLGSVAGAALILAGAFFVTRRKRGSKDKVSTVVSTEEGHEKVEDHRYGSGQRSVSEMATAEPRIEMEGTTPIYELDGANGTFESAPDEHLSPSSTKKK</sequence>
<feature type="region of interest" description="Disordered" evidence="1">
    <location>
        <begin position="243"/>
        <end position="315"/>
    </location>
</feature>
<keyword evidence="3" id="KW-0732">Signal</keyword>
<dbReference type="STRING" id="708197.A0A161W3W1"/>
<keyword evidence="5" id="KW-1185">Reference proteome</keyword>
<evidence type="ECO:0000256" key="3">
    <source>
        <dbReference type="SAM" id="SignalP"/>
    </source>
</evidence>
<dbReference type="Proteomes" id="UP000076552">
    <property type="component" value="Unassembled WGS sequence"/>
</dbReference>
<feature type="transmembrane region" description="Helical" evidence="2">
    <location>
        <begin position="213"/>
        <end position="235"/>
    </location>
</feature>
<feature type="chain" id="PRO_5007829113" evidence="3">
    <location>
        <begin position="31"/>
        <end position="315"/>
    </location>
</feature>
<reference evidence="4 5" key="1">
    <citation type="submission" date="2015-06" db="EMBL/GenBank/DDBJ databases">
        <title>Survival trade-offs in plant roots during colonization by closely related pathogenic and mutualistic fungi.</title>
        <authorList>
            <person name="Hacquard S."/>
            <person name="Kracher B."/>
            <person name="Hiruma K."/>
            <person name="Weinman A."/>
            <person name="Muench P."/>
            <person name="Garrido Oter R."/>
            <person name="Ver Loren van Themaat E."/>
            <person name="Dallerey J.-F."/>
            <person name="Damm U."/>
            <person name="Henrissat B."/>
            <person name="Lespinet O."/>
            <person name="Thon M."/>
            <person name="Kemen E."/>
            <person name="McHardy A.C."/>
            <person name="Schulze-Lefert P."/>
            <person name="O'Connell R.J."/>
        </authorList>
    </citation>
    <scope>NUCLEOTIDE SEQUENCE [LARGE SCALE GENOMIC DNA]</scope>
    <source>
        <strain evidence="4 5">0861</strain>
    </source>
</reference>
<dbReference type="EMBL" id="LFIV01000197">
    <property type="protein sequence ID" value="KZL65903.1"/>
    <property type="molecule type" value="Genomic_DNA"/>
</dbReference>
<feature type="region of interest" description="Disordered" evidence="1">
    <location>
        <begin position="181"/>
        <end position="208"/>
    </location>
</feature>
<gene>
    <name evidence="4" type="ORF">CT0861_00218</name>
</gene>